<dbReference type="AlphaFoldDB" id="A0A7H9BAT3"/>
<feature type="region of interest" description="Disordered" evidence="1">
    <location>
        <begin position="127"/>
        <end position="163"/>
    </location>
</feature>
<name>A0A7H9BAT3_ZYGMR</name>
<evidence type="ECO:0000313" key="3">
    <source>
        <dbReference type="Proteomes" id="UP000509704"/>
    </source>
</evidence>
<feature type="region of interest" description="Disordered" evidence="1">
    <location>
        <begin position="1"/>
        <end position="53"/>
    </location>
</feature>
<dbReference type="RefSeq" id="XP_037146567.1">
    <property type="nucleotide sequence ID" value="XM_037290672.1"/>
</dbReference>
<dbReference type="Proteomes" id="UP000509704">
    <property type="component" value="Chromosome 8"/>
</dbReference>
<evidence type="ECO:0000313" key="2">
    <source>
        <dbReference type="EMBL" id="QLG74842.1"/>
    </source>
</evidence>
<dbReference type="KEGG" id="zmk:HG535_0H01690"/>
<sequence length="163" mass="18655">MKKRKKEKSKKKEKKEDGRSLRTKRNLNCDPDTSQLGRRCRDKQCERRKRTKRRGTKISKVVFKYSVRRKTTTLWTGCAFCSVNDARRCEARPLRGVQIQFSKGRYSEKATRRELDDRGVRATRLEQKTGQKGGGAMAGAHKVRPGTPCEERRSGGGIVPIGE</sequence>
<feature type="compositionally biased region" description="Basic residues" evidence="1">
    <location>
        <begin position="38"/>
        <end position="53"/>
    </location>
</feature>
<reference evidence="2 3" key="1">
    <citation type="submission" date="2020-07" db="EMBL/GenBank/DDBJ databases">
        <title>The yeast mating-type switching endonuclease HO is a domesticated member of an unorthodox homing genetic element family.</title>
        <authorList>
            <person name="Coughlan A.Y."/>
            <person name="Lombardi L."/>
            <person name="Braun-Galleani S."/>
            <person name="Martos A.R."/>
            <person name="Galeote V."/>
            <person name="Bigey F."/>
            <person name="Dequin S."/>
            <person name="Byrne K.P."/>
            <person name="Wolfe K.H."/>
        </authorList>
    </citation>
    <scope>NUCLEOTIDE SEQUENCE [LARGE SCALE GENOMIC DNA]</scope>
    <source>
        <strain evidence="2 3">NRRL Y-6702</strain>
    </source>
</reference>
<gene>
    <name evidence="2" type="ORF">HG535_0H01690</name>
</gene>
<dbReference type="GeneID" id="59238645"/>
<proteinExistence type="predicted"/>
<keyword evidence="3" id="KW-1185">Reference proteome</keyword>
<feature type="compositionally biased region" description="Basic residues" evidence="1">
    <location>
        <begin position="1"/>
        <end position="13"/>
    </location>
</feature>
<evidence type="ECO:0000256" key="1">
    <source>
        <dbReference type="SAM" id="MobiDB-lite"/>
    </source>
</evidence>
<organism evidence="2 3">
    <name type="scientific">Zygotorulaspora mrakii</name>
    <name type="common">Zygosaccharomyces mrakii</name>
    <dbReference type="NCBI Taxonomy" id="42260"/>
    <lineage>
        <taxon>Eukaryota</taxon>
        <taxon>Fungi</taxon>
        <taxon>Dikarya</taxon>
        <taxon>Ascomycota</taxon>
        <taxon>Saccharomycotina</taxon>
        <taxon>Saccharomycetes</taxon>
        <taxon>Saccharomycetales</taxon>
        <taxon>Saccharomycetaceae</taxon>
        <taxon>Zygotorulaspora</taxon>
    </lineage>
</organism>
<protein>
    <submittedName>
        <fullName evidence="2">Uncharacterized protein</fullName>
    </submittedName>
</protein>
<dbReference type="EMBL" id="CP058611">
    <property type="protein sequence ID" value="QLG74842.1"/>
    <property type="molecule type" value="Genomic_DNA"/>
</dbReference>
<accession>A0A7H9BAT3</accession>